<feature type="region of interest" description="Disordered" evidence="7">
    <location>
        <begin position="45"/>
        <end position="74"/>
    </location>
</feature>
<dbReference type="PANTHER" id="PTHR23514:SF3">
    <property type="entry name" value="BYPASS OF STOP CODON PROTEIN 6"/>
    <property type="match status" value="1"/>
</dbReference>
<evidence type="ECO:0000256" key="5">
    <source>
        <dbReference type="ARBA" id="ARBA00022989"/>
    </source>
</evidence>
<dbReference type="InterPro" id="IPR011701">
    <property type="entry name" value="MFS"/>
</dbReference>
<dbReference type="GO" id="GO:0022857">
    <property type="term" value="F:transmembrane transporter activity"/>
    <property type="evidence" value="ECO:0007669"/>
    <property type="project" value="InterPro"/>
</dbReference>
<keyword evidence="4 8" id="KW-0812">Transmembrane</keyword>
<feature type="transmembrane region" description="Helical" evidence="8">
    <location>
        <begin position="449"/>
        <end position="469"/>
    </location>
</feature>
<evidence type="ECO:0000313" key="10">
    <source>
        <dbReference type="Proteomes" id="UP000504637"/>
    </source>
</evidence>
<dbReference type="InterPro" id="IPR051788">
    <property type="entry name" value="MFS_Transporter"/>
</dbReference>
<feature type="transmembrane region" description="Helical" evidence="8">
    <location>
        <begin position="152"/>
        <end position="170"/>
    </location>
</feature>
<keyword evidence="10" id="KW-1185">Reference proteome</keyword>
<dbReference type="GO" id="GO:0016020">
    <property type="term" value="C:membrane"/>
    <property type="evidence" value="ECO:0007669"/>
    <property type="project" value="TreeGrafter"/>
</dbReference>
<keyword evidence="3" id="KW-0813">Transport</keyword>
<dbReference type="Gene3D" id="1.20.1250.20">
    <property type="entry name" value="MFS general substrate transporter like domains"/>
    <property type="match status" value="1"/>
</dbReference>
<feature type="transmembrane region" description="Helical" evidence="8">
    <location>
        <begin position="238"/>
        <end position="261"/>
    </location>
</feature>
<keyword evidence="6 8" id="KW-0472">Membrane</keyword>
<feature type="transmembrane region" description="Helical" evidence="8">
    <location>
        <begin position="386"/>
        <end position="408"/>
    </location>
</feature>
<reference evidence="11" key="3">
    <citation type="submission" date="2025-08" db="UniProtKB">
        <authorList>
            <consortium name="RefSeq"/>
        </authorList>
    </citation>
    <scope>IDENTIFICATION</scope>
    <source>
        <strain evidence="11">CBS 342.82</strain>
    </source>
</reference>
<feature type="transmembrane region" description="Helical" evidence="8">
    <location>
        <begin position="211"/>
        <end position="232"/>
    </location>
</feature>
<evidence type="ECO:0000256" key="4">
    <source>
        <dbReference type="ARBA" id="ARBA00022692"/>
    </source>
</evidence>
<proteinExistence type="inferred from homology"/>
<feature type="transmembrane region" description="Helical" evidence="8">
    <location>
        <begin position="92"/>
        <end position="112"/>
    </location>
</feature>
<dbReference type="RefSeq" id="XP_033458569.1">
    <property type="nucleotide sequence ID" value="XM_033605142.1"/>
</dbReference>
<dbReference type="AlphaFoldDB" id="A0A6J3M0X6"/>
<evidence type="ECO:0000256" key="6">
    <source>
        <dbReference type="ARBA" id="ARBA00023136"/>
    </source>
</evidence>
<dbReference type="SUPFAM" id="SSF103473">
    <property type="entry name" value="MFS general substrate transporter"/>
    <property type="match status" value="1"/>
</dbReference>
<reference evidence="11" key="2">
    <citation type="submission" date="2020-04" db="EMBL/GenBank/DDBJ databases">
        <authorList>
            <consortium name="NCBI Genome Project"/>
        </authorList>
    </citation>
    <scope>NUCLEOTIDE SEQUENCE</scope>
    <source>
        <strain evidence="11">CBS 342.82</strain>
    </source>
</reference>
<reference evidence="11" key="1">
    <citation type="submission" date="2020-01" db="EMBL/GenBank/DDBJ databases">
        <authorList>
            <consortium name="DOE Joint Genome Institute"/>
            <person name="Haridas S."/>
            <person name="Albert R."/>
            <person name="Binder M."/>
            <person name="Bloem J."/>
            <person name="Labutti K."/>
            <person name="Salamov A."/>
            <person name="Andreopoulos B."/>
            <person name="Baker S.E."/>
            <person name="Barry K."/>
            <person name="Bills G."/>
            <person name="Bluhm B.H."/>
            <person name="Cannon C."/>
            <person name="Castanera R."/>
            <person name="Culley D.E."/>
            <person name="Daum C."/>
            <person name="Ezra D."/>
            <person name="Gonzalez J.B."/>
            <person name="Henrissat B."/>
            <person name="Kuo A."/>
            <person name="Liang C."/>
            <person name="Lipzen A."/>
            <person name="Lutzoni F."/>
            <person name="Magnuson J."/>
            <person name="Mondo S."/>
            <person name="Nolan M."/>
            <person name="Ohm R."/>
            <person name="Pangilinan J."/>
            <person name="Park H.-J."/>
            <person name="Ramirez L."/>
            <person name="Alfaro M."/>
            <person name="Sun H."/>
            <person name="Tritt A."/>
            <person name="Yoshinaga Y."/>
            <person name="Zwiers L.-H."/>
            <person name="Turgeon B.G."/>
            <person name="Goodwin S.B."/>
            <person name="Spatafora J.W."/>
            <person name="Crous P.W."/>
            <person name="Grigoriev I.V."/>
        </authorList>
    </citation>
    <scope>NUCLEOTIDE SEQUENCE</scope>
    <source>
        <strain evidence="11">CBS 342.82</strain>
    </source>
</reference>
<evidence type="ECO:0000256" key="2">
    <source>
        <dbReference type="ARBA" id="ARBA00008335"/>
    </source>
</evidence>
<feature type="transmembrane region" description="Helical" evidence="8">
    <location>
        <begin position="361"/>
        <end position="380"/>
    </location>
</feature>
<organism evidence="11">
    <name type="scientific">Dissoconium aciculare CBS 342.82</name>
    <dbReference type="NCBI Taxonomy" id="1314786"/>
    <lineage>
        <taxon>Eukaryota</taxon>
        <taxon>Fungi</taxon>
        <taxon>Dikarya</taxon>
        <taxon>Ascomycota</taxon>
        <taxon>Pezizomycotina</taxon>
        <taxon>Dothideomycetes</taxon>
        <taxon>Dothideomycetidae</taxon>
        <taxon>Mycosphaerellales</taxon>
        <taxon>Dissoconiaceae</taxon>
        <taxon>Dissoconium</taxon>
    </lineage>
</organism>
<evidence type="ECO:0000256" key="1">
    <source>
        <dbReference type="ARBA" id="ARBA00004127"/>
    </source>
</evidence>
<feature type="transmembrane region" description="Helical" evidence="8">
    <location>
        <begin position="176"/>
        <end position="199"/>
    </location>
</feature>
<dbReference type="GeneID" id="54362942"/>
<dbReference type="PANTHER" id="PTHR23514">
    <property type="entry name" value="BYPASS OF STOP CODON PROTEIN 6"/>
    <property type="match status" value="1"/>
</dbReference>
<dbReference type="InterPro" id="IPR020846">
    <property type="entry name" value="MFS_dom"/>
</dbReference>
<feature type="transmembrane region" description="Helical" evidence="8">
    <location>
        <begin position="297"/>
        <end position="322"/>
    </location>
</feature>
<comment type="similarity">
    <text evidence="2">Belongs to the major facilitator superfamily.</text>
</comment>
<dbReference type="Proteomes" id="UP000504637">
    <property type="component" value="Unplaced"/>
</dbReference>
<feature type="transmembrane region" description="Helical" evidence="8">
    <location>
        <begin position="328"/>
        <end position="349"/>
    </location>
</feature>
<dbReference type="FunFam" id="1.20.1250.20:FF:000286">
    <property type="entry name" value="MFS efflux transporter"/>
    <property type="match status" value="1"/>
</dbReference>
<feature type="transmembrane region" description="Helical" evidence="8">
    <location>
        <begin position="118"/>
        <end position="140"/>
    </location>
</feature>
<feature type="domain" description="Major facilitator superfamily (MFS) profile" evidence="9">
    <location>
        <begin position="87"/>
        <end position="473"/>
    </location>
</feature>
<dbReference type="GO" id="GO:0012505">
    <property type="term" value="C:endomembrane system"/>
    <property type="evidence" value="ECO:0007669"/>
    <property type="project" value="UniProtKB-SubCell"/>
</dbReference>
<evidence type="ECO:0000259" key="9">
    <source>
        <dbReference type="PROSITE" id="PS50850"/>
    </source>
</evidence>
<comment type="subcellular location">
    <subcellularLocation>
        <location evidence="1">Endomembrane system</location>
        <topology evidence="1">Multi-pass membrane protein</topology>
    </subcellularLocation>
</comment>
<evidence type="ECO:0000313" key="11">
    <source>
        <dbReference type="RefSeq" id="XP_033458569.1"/>
    </source>
</evidence>
<dbReference type="InterPro" id="IPR036259">
    <property type="entry name" value="MFS_trans_sf"/>
</dbReference>
<name>A0A6J3M0X6_9PEZI</name>
<accession>A0A6J3M0X6</accession>
<evidence type="ECO:0000256" key="3">
    <source>
        <dbReference type="ARBA" id="ARBA00022448"/>
    </source>
</evidence>
<dbReference type="Pfam" id="PF07690">
    <property type="entry name" value="MFS_1"/>
    <property type="match status" value="1"/>
</dbReference>
<sequence>MSIEQNHSGSSTVTVDPIELQTISAQEKLPQQQKSFLVRHGLNRIRPTSSKPTSDGNSSDRNESLPSPTTAVEHTETWKSPAINMYRVPSTFWAFALMGMNDATYGAIIYYLVDYYGLSYTIISLVFLSPFVGYNLSAVLNNMIHMKFGRRGVAIMGPLCHILAYIIIVLHPPFPVLVLAYCLSGFGNGLLDAAFNAWIGVMANANEMLGFLHGFYGLGATIAPLIATTMITKAELPWFYWYYVMLGGAVVELGICVHAFWSDSGARYREDNPRTSDENGSRFKEALTKAPFARVTWLAAIFLLGYVGIEVALGGWVVTFMIDIRGGAPFASGMTATGFWLGITLGRVILGFVTPKIGEKLAILIYLPLVMAFELCFWLIPQFYVSAVAVAMQGFFLGPLFPAAIVACTKLLPKHLHVSAIGFAAAFGGSGGAIFPFAVGALASSKGVAVLQPIVLAMLAAIWIVWLGLPRIGKKSE</sequence>
<protein>
    <submittedName>
        <fullName evidence="11">MFS general substrate transporter</fullName>
    </submittedName>
</protein>
<feature type="transmembrane region" description="Helical" evidence="8">
    <location>
        <begin position="420"/>
        <end position="443"/>
    </location>
</feature>
<dbReference type="PROSITE" id="PS50850">
    <property type="entry name" value="MFS"/>
    <property type="match status" value="1"/>
</dbReference>
<dbReference type="FunFam" id="1.20.1250.20:FF:000308">
    <property type="entry name" value="MFS efflux transporter"/>
    <property type="match status" value="1"/>
</dbReference>
<dbReference type="OrthoDB" id="413079at2759"/>
<keyword evidence="5 8" id="KW-1133">Transmembrane helix</keyword>
<evidence type="ECO:0000256" key="7">
    <source>
        <dbReference type="SAM" id="MobiDB-lite"/>
    </source>
</evidence>
<gene>
    <name evidence="11" type="ORF">K489DRAFT_381532</name>
</gene>
<evidence type="ECO:0000256" key="8">
    <source>
        <dbReference type="SAM" id="Phobius"/>
    </source>
</evidence>
<feature type="compositionally biased region" description="Polar residues" evidence="7">
    <location>
        <begin position="46"/>
        <end position="57"/>
    </location>
</feature>